<feature type="region of interest" description="Disordered" evidence="1">
    <location>
        <begin position="159"/>
        <end position="185"/>
    </location>
</feature>
<dbReference type="EMBL" id="BKCJ010321978">
    <property type="protein sequence ID" value="GEZ77545.1"/>
    <property type="molecule type" value="Genomic_DNA"/>
</dbReference>
<accession>A0A699IR33</accession>
<organism evidence="2">
    <name type="scientific">Tanacetum cinerariifolium</name>
    <name type="common">Dalmatian daisy</name>
    <name type="synonym">Chrysanthemum cinerariifolium</name>
    <dbReference type="NCBI Taxonomy" id="118510"/>
    <lineage>
        <taxon>Eukaryota</taxon>
        <taxon>Viridiplantae</taxon>
        <taxon>Streptophyta</taxon>
        <taxon>Embryophyta</taxon>
        <taxon>Tracheophyta</taxon>
        <taxon>Spermatophyta</taxon>
        <taxon>Magnoliopsida</taxon>
        <taxon>eudicotyledons</taxon>
        <taxon>Gunneridae</taxon>
        <taxon>Pentapetalae</taxon>
        <taxon>asterids</taxon>
        <taxon>campanulids</taxon>
        <taxon>Asterales</taxon>
        <taxon>Asteraceae</taxon>
        <taxon>Asteroideae</taxon>
        <taxon>Anthemideae</taxon>
        <taxon>Anthemidinae</taxon>
        <taxon>Tanacetum</taxon>
    </lineage>
</organism>
<name>A0A699IR33_TANCI</name>
<sequence>GCLQSNSTAAHRSKWLDVESAHGDILRHGFLPGYTEWTVHGEHTISLPASQSTNVNVEETFFVQEEIKGLVRDALALMTLGIVSATRKWLDVESAHRDILRHGFLPGYTEWTVHGEHTISLPASQSTNVNVEETFFVQEEIRGLVRDALGINSLSSDNTQLGDTTIEGDTEEYTVNGDHGDEGVS</sequence>
<evidence type="ECO:0000313" key="2">
    <source>
        <dbReference type="EMBL" id="GEZ77545.1"/>
    </source>
</evidence>
<proteinExistence type="predicted"/>
<dbReference type="AlphaFoldDB" id="A0A699IR33"/>
<feature type="non-terminal residue" evidence="2">
    <location>
        <position position="1"/>
    </location>
</feature>
<comment type="caution">
    <text evidence="2">The sequence shown here is derived from an EMBL/GenBank/DDBJ whole genome shotgun (WGS) entry which is preliminary data.</text>
</comment>
<evidence type="ECO:0000256" key="1">
    <source>
        <dbReference type="SAM" id="MobiDB-lite"/>
    </source>
</evidence>
<protein>
    <submittedName>
        <fullName evidence="2">Tetratricopeptide-like helical domain, DYW domain protein</fullName>
    </submittedName>
</protein>
<gene>
    <name evidence="2" type="ORF">Tci_549518</name>
</gene>
<reference evidence="2" key="1">
    <citation type="journal article" date="2019" name="Sci. Rep.">
        <title>Draft genome of Tanacetum cinerariifolium, the natural source of mosquito coil.</title>
        <authorList>
            <person name="Yamashiro T."/>
            <person name="Shiraishi A."/>
            <person name="Satake H."/>
            <person name="Nakayama K."/>
        </authorList>
    </citation>
    <scope>NUCLEOTIDE SEQUENCE</scope>
</reference>